<evidence type="ECO:0000313" key="3">
    <source>
        <dbReference type="Proteomes" id="UP001219518"/>
    </source>
</evidence>
<evidence type="ECO:0000313" key="2">
    <source>
        <dbReference type="EMBL" id="KAK3910838.1"/>
    </source>
</evidence>
<dbReference type="EMBL" id="JAHWGI010000195">
    <property type="protein sequence ID" value="KAK3910838.1"/>
    <property type="molecule type" value="Genomic_DNA"/>
</dbReference>
<dbReference type="Proteomes" id="UP001219518">
    <property type="component" value="Unassembled WGS sequence"/>
</dbReference>
<protein>
    <submittedName>
        <fullName evidence="2">Aromatase</fullName>
    </submittedName>
</protein>
<reference evidence="2" key="2">
    <citation type="journal article" date="2023" name="BMC Genomics">
        <title>Pest status, molecular evolution, and epigenetic factors derived from the genome assembly of Frankliniella fusca, a thysanopteran phytovirus vector.</title>
        <authorList>
            <person name="Catto M.A."/>
            <person name="Labadie P.E."/>
            <person name="Jacobson A.L."/>
            <person name="Kennedy G.G."/>
            <person name="Srinivasan R."/>
            <person name="Hunt B.G."/>
        </authorList>
    </citation>
    <scope>NUCLEOTIDE SEQUENCE</scope>
    <source>
        <strain evidence="2">PL_HMW_Pooled</strain>
    </source>
</reference>
<feature type="transmembrane region" description="Helical" evidence="1">
    <location>
        <begin position="12"/>
        <end position="30"/>
    </location>
</feature>
<dbReference type="PANTHER" id="PTHR33173:SF2">
    <property type="entry name" value="MYND-TYPE DOMAIN-CONTAINING PROTEIN"/>
    <property type="match status" value="1"/>
</dbReference>
<reference evidence="2" key="1">
    <citation type="submission" date="2021-07" db="EMBL/GenBank/DDBJ databases">
        <authorList>
            <person name="Catto M.A."/>
            <person name="Jacobson A."/>
            <person name="Kennedy G."/>
            <person name="Labadie P."/>
            <person name="Hunt B.G."/>
            <person name="Srinivasan R."/>
        </authorList>
    </citation>
    <scope>NUCLEOTIDE SEQUENCE</scope>
    <source>
        <strain evidence="2">PL_HMW_Pooled</strain>
        <tissue evidence="2">Head</tissue>
    </source>
</reference>
<comment type="caution">
    <text evidence="2">The sequence shown here is derived from an EMBL/GenBank/DDBJ whole genome shotgun (WGS) entry which is preliminary data.</text>
</comment>
<name>A0AAE1GXT9_9NEOP</name>
<keyword evidence="3" id="KW-1185">Reference proteome</keyword>
<evidence type="ECO:0000256" key="1">
    <source>
        <dbReference type="SAM" id="Phobius"/>
    </source>
</evidence>
<keyword evidence="1" id="KW-0472">Membrane</keyword>
<gene>
    <name evidence="2" type="ORF">KUF71_004326</name>
</gene>
<keyword evidence="1" id="KW-0812">Transmembrane</keyword>
<proteinExistence type="predicted"/>
<accession>A0AAE1GXT9</accession>
<sequence length="438" mass="49815">MAVVRYDMEIKLFSVYLFIVAGRFIYEWLYENLKPALPSLSEVERTLANSSEPVKEGKFRFSELSEFLNVNNLIRKVFIAEDGTRIVQKFVYDLTSDQIIGCVPPFADNGVPIMNSFPASAAALIATHFEKGIPSSTAYAIMVQPAQYGAPSFCLSMFGSNNRFTTEHVFKGWHYIYDELSKLGIECLGFAADGDPKVLNAMHTVMFSPGAPCPKEFKDFYFAPGELKFSVMQDYIHTVNKFRNRLSPSHYLPLGKYSASQSHLIILMDTMSKEQHGLTPAVMAKDKMNFNASMKICSERVTSLMEEHVPGSEGTVEYLNVMRCVMEAGLNKSLSPLEVIFKIWYATFFFRYWKNWLISNPKFTLDNFVSRNLYMCVEIIAHSIICLILKSRTQNSKECLLIHLFSSQICESIFRLLRSMTSTESTVINFSMEHASEI</sequence>
<dbReference type="PANTHER" id="PTHR33173">
    <property type="match status" value="1"/>
</dbReference>
<keyword evidence="1" id="KW-1133">Transmembrane helix</keyword>
<dbReference type="AlphaFoldDB" id="A0AAE1GXT9"/>
<organism evidence="2 3">
    <name type="scientific">Frankliniella fusca</name>
    <dbReference type="NCBI Taxonomy" id="407009"/>
    <lineage>
        <taxon>Eukaryota</taxon>
        <taxon>Metazoa</taxon>
        <taxon>Ecdysozoa</taxon>
        <taxon>Arthropoda</taxon>
        <taxon>Hexapoda</taxon>
        <taxon>Insecta</taxon>
        <taxon>Pterygota</taxon>
        <taxon>Neoptera</taxon>
        <taxon>Paraneoptera</taxon>
        <taxon>Thysanoptera</taxon>
        <taxon>Terebrantia</taxon>
        <taxon>Thripoidea</taxon>
        <taxon>Thripidae</taxon>
        <taxon>Frankliniella</taxon>
    </lineage>
</organism>